<dbReference type="SUPFAM" id="SSF56219">
    <property type="entry name" value="DNase I-like"/>
    <property type="match status" value="1"/>
</dbReference>
<reference evidence="1 2" key="1">
    <citation type="submission" date="2022-05" db="EMBL/GenBank/DDBJ databases">
        <authorList>
            <consortium name="Genoscope - CEA"/>
            <person name="William W."/>
        </authorList>
    </citation>
    <scope>NUCLEOTIDE SEQUENCE [LARGE SCALE GENOMIC DNA]</scope>
</reference>
<evidence type="ECO:0008006" key="3">
    <source>
        <dbReference type="Google" id="ProtNLM"/>
    </source>
</evidence>
<accession>A0ABN8NJ33</accession>
<name>A0ABN8NJ33_9CNID</name>
<comment type="caution">
    <text evidence="1">The sequence shown here is derived from an EMBL/GenBank/DDBJ whole genome shotgun (WGS) entry which is preliminary data.</text>
</comment>
<evidence type="ECO:0000313" key="1">
    <source>
        <dbReference type="EMBL" id="CAH3111528.1"/>
    </source>
</evidence>
<organism evidence="1 2">
    <name type="scientific">Porites lobata</name>
    <dbReference type="NCBI Taxonomy" id="104759"/>
    <lineage>
        <taxon>Eukaryota</taxon>
        <taxon>Metazoa</taxon>
        <taxon>Cnidaria</taxon>
        <taxon>Anthozoa</taxon>
        <taxon>Hexacorallia</taxon>
        <taxon>Scleractinia</taxon>
        <taxon>Fungiina</taxon>
        <taxon>Poritidae</taxon>
        <taxon>Porites</taxon>
    </lineage>
</organism>
<evidence type="ECO:0000313" key="2">
    <source>
        <dbReference type="Proteomes" id="UP001159405"/>
    </source>
</evidence>
<dbReference type="Proteomes" id="UP001159405">
    <property type="component" value="Unassembled WGS sequence"/>
</dbReference>
<dbReference type="InterPro" id="IPR036691">
    <property type="entry name" value="Endo/exonu/phosph_ase_sf"/>
</dbReference>
<sequence>MTPRKSVINFINDVQSQLDLVDIWRVKNPQTKSFTWSQRSPPIFCRLDYWLISNNLHDWVKATNIIPAIRTDHSAIYLEFGNVDKEAKGPGFWKMNTSILEDDEYIDDLTKMVPIWIKEGRKELSDHRNIWDWIKYNIRAHAIKYSKKKAKERNERRSKLEKEYTEAKQNFIERLDSIKNLTRIWSSRGLSIYGKITLLKSLLIPKFVYVSSLIPTPKEFVSQLNQLLFQFLWNGRDKVTRRSAINEYSNGGLKMIDFDSMIISLRLAWLKRIASSNDDTWKRYLRHHLERFGGPFLFHCNYDVSILPLNISLFYLELLQWWSEFRDTFSSEKDWRYILWNNKQILFNNKSYFEAGVVHISDLSFDLNNKDSFSLVSNRISKTNFLVWAGLRHSIPSVLKNCTHKSTTGELSLKIDDNIFDVTKKKSKDYYTLLVSRKALFPTNVNKLQNEFHFTLEEVC</sequence>
<protein>
    <recommendedName>
        <fullName evidence="3">Reverse transcriptase</fullName>
    </recommendedName>
</protein>
<dbReference type="EMBL" id="CALNXK010000024">
    <property type="protein sequence ID" value="CAH3111528.1"/>
    <property type="molecule type" value="Genomic_DNA"/>
</dbReference>
<keyword evidence="2" id="KW-1185">Reference proteome</keyword>
<gene>
    <name evidence="1" type="ORF">PLOB_00020729</name>
</gene>
<proteinExistence type="predicted"/>
<dbReference type="Gene3D" id="3.60.10.10">
    <property type="entry name" value="Endonuclease/exonuclease/phosphatase"/>
    <property type="match status" value="1"/>
</dbReference>